<keyword evidence="1" id="KW-0140">cGMP</keyword>
<accession>A0A7M7KZV4</accession>
<dbReference type="CDD" id="cd00077">
    <property type="entry name" value="HDc"/>
    <property type="match status" value="1"/>
</dbReference>
<feature type="region of interest" description="Disordered" evidence="8">
    <location>
        <begin position="810"/>
        <end position="843"/>
    </location>
</feature>
<feature type="binding site" evidence="6">
    <location>
        <position position="530"/>
    </location>
    <ligand>
        <name>Zn(2+)</name>
        <dbReference type="ChEBI" id="CHEBI:29105"/>
        <label>1</label>
    </ligand>
</feature>
<evidence type="ECO:0000259" key="9">
    <source>
        <dbReference type="PROSITE" id="PS51845"/>
    </source>
</evidence>
<dbReference type="FunCoup" id="A0A7M7KZV4">
    <property type="interactions" value="104"/>
</dbReference>
<keyword evidence="3 7" id="KW-0378">Hydrolase</keyword>
<feature type="active site" description="Proton donor" evidence="4">
    <location>
        <position position="526"/>
    </location>
</feature>
<dbReference type="RefSeq" id="XP_022671635.1">
    <property type="nucleotide sequence ID" value="XM_022815900.1"/>
</dbReference>
<dbReference type="InterPro" id="IPR002073">
    <property type="entry name" value="PDEase_catalytic_dom"/>
</dbReference>
<feature type="binding site" evidence="6">
    <location>
        <position position="674"/>
    </location>
    <ligand>
        <name>Zn(2+)</name>
        <dbReference type="ChEBI" id="CHEBI:29105"/>
        <label>1</label>
    </ligand>
</feature>
<evidence type="ECO:0000256" key="8">
    <source>
        <dbReference type="SAM" id="MobiDB-lite"/>
    </source>
</evidence>
<feature type="binding site" evidence="5">
    <location>
        <position position="567"/>
    </location>
    <ligand>
        <name>AMP</name>
        <dbReference type="ChEBI" id="CHEBI:456215"/>
    </ligand>
</feature>
<feature type="region of interest" description="Disordered" evidence="8">
    <location>
        <begin position="220"/>
        <end position="322"/>
    </location>
</feature>
<evidence type="ECO:0000256" key="3">
    <source>
        <dbReference type="ARBA" id="ARBA00022801"/>
    </source>
</evidence>
<dbReference type="GO" id="GO:0004114">
    <property type="term" value="F:3',5'-cyclic-nucleotide phosphodiesterase activity"/>
    <property type="evidence" value="ECO:0007669"/>
    <property type="project" value="InterPro"/>
</dbReference>
<dbReference type="AlphaFoldDB" id="A0A7M7KZV4"/>
<dbReference type="Pfam" id="PF00233">
    <property type="entry name" value="PDEase_I"/>
    <property type="match status" value="1"/>
</dbReference>
<feature type="binding site" evidence="6">
    <location>
        <position position="566"/>
    </location>
    <ligand>
        <name>Zn(2+)</name>
        <dbReference type="ChEBI" id="CHEBI:29105"/>
        <label>1</label>
    </ligand>
</feature>
<reference evidence="10" key="1">
    <citation type="submission" date="2021-01" db="UniProtKB">
        <authorList>
            <consortium name="EnsemblMetazoa"/>
        </authorList>
    </citation>
    <scope>IDENTIFICATION</scope>
</reference>
<evidence type="ECO:0000256" key="2">
    <source>
        <dbReference type="ARBA" id="ARBA00022723"/>
    </source>
</evidence>
<dbReference type="InterPro" id="IPR023174">
    <property type="entry name" value="PDEase_CS"/>
</dbReference>
<dbReference type="RefSeq" id="XP_022671637.1">
    <property type="nucleotide sequence ID" value="XM_022815902.1"/>
</dbReference>
<feature type="binding site" evidence="5">
    <location>
        <position position="725"/>
    </location>
    <ligand>
        <name>AMP</name>
        <dbReference type="ChEBI" id="CHEBI:456215"/>
    </ligand>
</feature>
<dbReference type="GO" id="GO:0046872">
    <property type="term" value="F:metal ion binding"/>
    <property type="evidence" value="ECO:0007669"/>
    <property type="project" value="UniProtKB-KW"/>
</dbReference>
<dbReference type="Pfam" id="PF08499">
    <property type="entry name" value="PDEase_I_N"/>
    <property type="match status" value="1"/>
</dbReference>
<dbReference type="KEGG" id="vde:111254741"/>
<feature type="compositionally biased region" description="Low complexity" evidence="8">
    <location>
        <begin position="759"/>
        <end position="785"/>
    </location>
</feature>
<dbReference type="PROSITE" id="PS00126">
    <property type="entry name" value="PDEASE_I_1"/>
    <property type="match status" value="1"/>
</dbReference>
<feature type="region of interest" description="Disordered" evidence="8">
    <location>
        <begin position="49"/>
        <end position="89"/>
    </location>
</feature>
<dbReference type="GeneID" id="111254741"/>
<evidence type="ECO:0000313" key="10">
    <source>
        <dbReference type="EnsemblMetazoa" id="XP_022671636"/>
    </source>
</evidence>
<dbReference type="Gene3D" id="1.10.1300.10">
    <property type="entry name" value="3'5'-cyclic nucleotide phosphodiesterase, catalytic domain"/>
    <property type="match status" value="1"/>
</dbReference>
<proteinExistence type="inferred from homology"/>
<feature type="compositionally biased region" description="Polar residues" evidence="8">
    <location>
        <begin position="232"/>
        <end position="272"/>
    </location>
</feature>
<name>A0A7M7KZV4_VARDE</name>
<dbReference type="PROSITE" id="PS51845">
    <property type="entry name" value="PDEASE_I_2"/>
    <property type="match status" value="1"/>
</dbReference>
<feature type="binding site" evidence="6">
    <location>
        <position position="567"/>
    </location>
    <ligand>
        <name>Zn(2+)</name>
        <dbReference type="ChEBI" id="CHEBI:29105"/>
        <label>1</label>
    </ligand>
</feature>
<dbReference type="InterPro" id="IPR036971">
    <property type="entry name" value="PDEase_catalytic_dom_sf"/>
</dbReference>
<dbReference type="RefSeq" id="XP_022671639.1">
    <property type="nucleotide sequence ID" value="XM_022815904.1"/>
</dbReference>
<evidence type="ECO:0000256" key="4">
    <source>
        <dbReference type="PIRSR" id="PIRSR623088-1"/>
    </source>
</evidence>
<dbReference type="InterPro" id="IPR013706">
    <property type="entry name" value="PDE1_N"/>
</dbReference>
<dbReference type="OrthoDB" id="189220at2759"/>
<comment type="similarity">
    <text evidence="7">Belongs to the cyclic nucleotide phosphodiesterase family.</text>
</comment>
<dbReference type="EnsemblMetazoa" id="XM_022815900">
    <property type="protein sequence ID" value="XP_022671635"/>
    <property type="gene ID" value="LOC111254741"/>
</dbReference>
<dbReference type="PRINTS" id="PR00387">
    <property type="entry name" value="PDIESTERASE1"/>
</dbReference>
<feature type="region of interest" description="Disordered" evidence="8">
    <location>
        <begin position="759"/>
        <end position="795"/>
    </location>
</feature>
<keyword evidence="2 6" id="KW-0479">Metal-binding</keyword>
<dbReference type="SUPFAM" id="SSF109604">
    <property type="entry name" value="HD-domain/PDEase-like"/>
    <property type="match status" value="1"/>
</dbReference>
<dbReference type="EnsemblMetazoa" id="XM_022815901">
    <property type="protein sequence ID" value="XP_022671636"/>
    <property type="gene ID" value="LOC111254741"/>
</dbReference>
<dbReference type="EnsemblMetazoa" id="XM_022815903">
    <property type="protein sequence ID" value="XP_022671638"/>
    <property type="gene ID" value="LOC111254741"/>
</dbReference>
<feature type="compositionally biased region" description="Low complexity" evidence="8">
    <location>
        <begin position="287"/>
        <end position="322"/>
    </location>
</feature>
<sequence length="843" mass="93406">MGAVICHGHQQSTPIRVRKRRGDLVGERRADLAWEGPEDAAGIRAVGDRQQATSNFSNASNNSSKQQTNVKKQPKNKKSRTNGSGARGAGILQQASIGASGACCCMTEHRVWNEDCALCRALREEHDQEEYTQVLNSEMSTMIDAVYDLSSLVERKLKEKQKTRQDVWKREGTFGIFVSKGEDGRRRIVVRDGWTSYHIDGEFELEDAIFKAVVNAVGGEAKGPSGGPAAHQSPQQMPAGISQQTTGTLSGSISQPQPALSPASLRSNNASSGGVLVRRVQPRVLTRSHTTTTGGPETAGASEDGATVAEAGSGSGSGRAAALPPVDTLEACERAAQRLREVASHLQHGDVPLAVLQKTLTYAACVLDTVCQEETRKLLDEDDELSEVRPDAVPTEVREWLESTFTRQSASLPKRRSEDKPRFRSVANAIRAGIMVDRLYRRVSPSAAVHLQVPPPIVEMLKNTDDWSFNVFKLNELSGEQALRYLSFDLLNRYGLVHKFKMSSLFLENFLTSIEAGYKKYNNPYHNNMHAADVTQTVHFMLCRAGVANWLTDLEIFATIFAAIIHDYEHTGTTNNFHVMSRSETALIYNDRSVLENHHISSSFRVMQHDDCNILANLSRDEYREFRSLVIEMVLATDMTSHFQQVKTMKTALGHHDFSLDKPKSLCLILHACDISHPSKDWELHTSWTGSLMEEFFKQGDKERELGLPYSPLCDRNTTMVAESQIGFIDFILGPTMDVCSELIMKIYQQVLHQQQQQRASTASTGGGTQSEEGSRSSSVSSVGSQDVPKEPARPWIKFLEMNRLRWQERAAQADAEEKEKFVEEDSGSVTNNGNAGESSENL</sequence>
<dbReference type="FunFam" id="1.10.1300.10:FF:000032">
    <property type="entry name" value="Phosphodiesterase"/>
    <property type="match status" value="1"/>
</dbReference>
<evidence type="ECO:0000256" key="1">
    <source>
        <dbReference type="ARBA" id="ARBA00022535"/>
    </source>
</evidence>
<dbReference type="EnsemblMetazoa" id="XM_022815902">
    <property type="protein sequence ID" value="XP_022671637"/>
    <property type="gene ID" value="LOC111254741"/>
</dbReference>
<dbReference type="InterPro" id="IPR003607">
    <property type="entry name" value="HD/PDEase_dom"/>
</dbReference>
<feature type="binding site" evidence="5">
    <location>
        <begin position="526"/>
        <end position="530"/>
    </location>
    <ligand>
        <name>AMP</name>
        <dbReference type="ChEBI" id="CHEBI:456215"/>
    </ligand>
</feature>
<feature type="binding site" evidence="5">
    <location>
        <position position="674"/>
    </location>
    <ligand>
        <name>AMP</name>
        <dbReference type="ChEBI" id="CHEBI:456215"/>
    </ligand>
</feature>
<dbReference type="SMART" id="SM00471">
    <property type="entry name" value="HDc"/>
    <property type="match status" value="1"/>
</dbReference>
<keyword evidence="11" id="KW-1185">Reference proteome</keyword>
<protein>
    <recommendedName>
        <fullName evidence="7">Phosphodiesterase</fullName>
        <ecNumber evidence="7">3.1.4.-</ecNumber>
    </recommendedName>
</protein>
<dbReference type="GO" id="GO:0007165">
    <property type="term" value="P:signal transduction"/>
    <property type="evidence" value="ECO:0007669"/>
    <property type="project" value="InterPro"/>
</dbReference>
<comment type="cofactor">
    <cofactor evidence="7">
        <name>a divalent metal cation</name>
        <dbReference type="ChEBI" id="CHEBI:60240"/>
    </cofactor>
    <text evidence="7">Binds 2 divalent metal cations per subunit. Site 1 may preferentially bind zinc ions, while site 2 has a preference for magnesium and/or manganese ions.</text>
</comment>
<evidence type="ECO:0000256" key="7">
    <source>
        <dbReference type="RuleBase" id="RU363067"/>
    </source>
</evidence>
<dbReference type="PANTHER" id="PTHR11347">
    <property type="entry name" value="CYCLIC NUCLEOTIDE PHOSPHODIESTERASE"/>
    <property type="match status" value="1"/>
</dbReference>
<evidence type="ECO:0000256" key="5">
    <source>
        <dbReference type="PIRSR" id="PIRSR623088-2"/>
    </source>
</evidence>
<dbReference type="EnsemblMetazoa" id="XM_022815904">
    <property type="protein sequence ID" value="XP_022671639"/>
    <property type="gene ID" value="LOC111254741"/>
</dbReference>
<dbReference type="RefSeq" id="XP_022671636.1">
    <property type="nucleotide sequence ID" value="XM_022815901.1"/>
</dbReference>
<feature type="binding site" evidence="6">
    <location>
        <position position="567"/>
    </location>
    <ligand>
        <name>Zn(2+)</name>
        <dbReference type="ChEBI" id="CHEBI:29105"/>
        <label>2</label>
    </ligand>
</feature>
<dbReference type="InParanoid" id="A0A7M7KZV4"/>
<feature type="compositionally biased region" description="Polar residues" evidence="8">
    <location>
        <begin position="828"/>
        <end position="843"/>
    </location>
</feature>
<evidence type="ECO:0000313" key="11">
    <source>
        <dbReference type="Proteomes" id="UP000594260"/>
    </source>
</evidence>
<dbReference type="Proteomes" id="UP000594260">
    <property type="component" value="Unplaced"/>
</dbReference>
<feature type="compositionally biased region" description="Low complexity" evidence="8">
    <location>
        <begin position="50"/>
        <end position="69"/>
    </location>
</feature>
<dbReference type="RefSeq" id="XP_022671638.1">
    <property type="nucleotide sequence ID" value="XM_022815903.1"/>
</dbReference>
<feature type="domain" description="PDEase" evidence="9">
    <location>
        <begin position="449"/>
        <end position="814"/>
    </location>
</feature>
<organism evidence="10 11">
    <name type="scientific">Varroa destructor</name>
    <name type="common">Honeybee mite</name>
    <dbReference type="NCBI Taxonomy" id="109461"/>
    <lineage>
        <taxon>Eukaryota</taxon>
        <taxon>Metazoa</taxon>
        <taxon>Ecdysozoa</taxon>
        <taxon>Arthropoda</taxon>
        <taxon>Chelicerata</taxon>
        <taxon>Arachnida</taxon>
        <taxon>Acari</taxon>
        <taxon>Parasitiformes</taxon>
        <taxon>Mesostigmata</taxon>
        <taxon>Gamasina</taxon>
        <taxon>Dermanyssoidea</taxon>
        <taxon>Varroidae</taxon>
        <taxon>Varroa</taxon>
    </lineage>
</organism>
<evidence type="ECO:0000256" key="6">
    <source>
        <dbReference type="PIRSR" id="PIRSR623088-3"/>
    </source>
</evidence>
<dbReference type="InterPro" id="IPR023088">
    <property type="entry name" value="PDEase"/>
</dbReference>
<dbReference type="EC" id="3.1.4.-" evidence="7"/>